<proteinExistence type="predicted"/>
<evidence type="ECO:0000313" key="1">
    <source>
        <dbReference type="EMBL" id="KAF2822710.1"/>
    </source>
</evidence>
<dbReference type="Proteomes" id="UP000799424">
    <property type="component" value="Unassembled WGS sequence"/>
</dbReference>
<evidence type="ECO:0000313" key="2">
    <source>
        <dbReference type="Proteomes" id="UP000799424"/>
    </source>
</evidence>
<gene>
    <name evidence="1" type="ORF">CC86DRAFT_410290</name>
</gene>
<reference evidence="1" key="1">
    <citation type="journal article" date="2020" name="Stud. Mycol.">
        <title>101 Dothideomycetes genomes: a test case for predicting lifestyles and emergence of pathogens.</title>
        <authorList>
            <person name="Haridas S."/>
            <person name="Albert R."/>
            <person name="Binder M."/>
            <person name="Bloem J."/>
            <person name="Labutti K."/>
            <person name="Salamov A."/>
            <person name="Andreopoulos B."/>
            <person name="Baker S."/>
            <person name="Barry K."/>
            <person name="Bills G."/>
            <person name="Bluhm B."/>
            <person name="Cannon C."/>
            <person name="Castanera R."/>
            <person name="Culley D."/>
            <person name="Daum C."/>
            <person name="Ezra D."/>
            <person name="Gonzalez J."/>
            <person name="Henrissat B."/>
            <person name="Kuo A."/>
            <person name="Liang C."/>
            <person name="Lipzen A."/>
            <person name="Lutzoni F."/>
            <person name="Magnuson J."/>
            <person name="Mondo S."/>
            <person name="Nolan M."/>
            <person name="Ohm R."/>
            <person name="Pangilinan J."/>
            <person name="Park H.-J."/>
            <person name="Ramirez L."/>
            <person name="Alfaro M."/>
            <person name="Sun H."/>
            <person name="Tritt A."/>
            <person name="Yoshinaga Y."/>
            <person name="Zwiers L.-H."/>
            <person name="Turgeon B."/>
            <person name="Goodwin S."/>
            <person name="Spatafora J."/>
            <person name="Crous P."/>
            <person name="Grigoriev I."/>
        </authorList>
    </citation>
    <scope>NUCLEOTIDE SEQUENCE</scope>
    <source>
        <strain evidence="1">CBS 113818</strain>
    </source>
</reference>
<organism evidence="1 2">
    <name type="scientific">Ophiobolus disseminans</name>
    <dbReference type="NCBI Taxonomy" id="1469910"/>
    <lineage>
        <taxon>Eukaryota</taxon>
        <taxon>Fungi</taxon>
        <taxon>Dikarya</taxon>
        <taxon>Ascomycota</taxon>
        <taxon>Pezizomycotina</taxon>
        <taxon>Dothideomycetes</taxon>
        <taxon>Pleosporomycetidae</taxon>
        <taxon>Pleosporales</taxon>
        <taxon>Pleosporineae</taxon>
        <taxon>Phaeosphaeriaceae</taxon>
        <taxon>Ophiobolus</taxon>
    </lineage>
</organism>
<accession>A0A6A6ZNQ0</accession>
<sequence length="230" mass="26480">MASIRKYASIILDFELEEELSLEDLRVEITDLVFRTFSLHHENTIAVHYVRCGINSTSSAKAVSTLYRLRRALVIFLADLLDANPTLKDGPCPRIWSDGRLRLREAEFELNGGTTRIVSNEKYKWNPSRLNKEKSSCFARHAAYVDPLWGRYYGAVGYCNLAKEWQRPDPGPHETLISCTKFLACFLKQRRHVEEVKSNTRKAGRGYRDSCGEANRCAPWRELRGQLRPN</sequence>
<keyword evidence="2" id="KW-1185">Reference proteome</keyword>
<dbReference type="AlphaFoldDB" id="A0A6A6ZNQ0"/>
<protein>
    <submittedName>
        <fullName evidence="1">Uncharacterized protein</fullName>
    </submittedName>
</protein>
<dbReference type="EMBL" id="MU006234">
    <property type="protein sequence ID" value="KAF2822710.1"/>
    <property type="molecule type" value="Genomic_DNA"/>
</dbReference>
<name>A0A6A6ZNQ0_9PLEO</name>